<feature type="binding site" evidence="8">
    <location>
        <position position="134"/>
    </location>
    <ligand>
        <name>Mg(2+)</name>
        <dbReference type="ChEBI" id="CHEBI:18420"/>
    </ligand>
</feature>
<proteinExistence type="inferred from homology"/>
<name>A0A432Z4B7_9GAMM</name>
<feature type="binding site" evidence="8">
    <location>
        <position position="303"/>
    </location>
    <ligand>
        <name>Zn(2+)</name>
        <dbReference type="ChEBI" id="CHEBI:29105"/>
        <label>2</label>
    </ligand>
</feature>
<dbReference type="EMBL" id="PIQE01000002">
    <property type="protein sequence ID" value="RUO72736.1"/>
    <property type="molecule type" value="Genomic_DNA"/>
</dbReference>
<evidence type="ECO:0000256" key="7">
    <source>
        <dbReference type="PIRSR" id="PIRSR601952-1"/>
    </source>
</evidence>
<dbReference type="Gene3D" id="1.10.60.40">
    <property type="match status" value="1"/>
</dbReference>
<feature type="binding site" evidence="8">
    <location>
        <position position="261"/>
    </location>
    <ligand>
        <name>Zn(2+)</name>
        <dbReference type="ChEBI" id="CHEBI:29105"/>
        <label>2</label>
    </ligand>
</feature>
<dbReference type="Gene3D" id="3.40.720.10">
    <property type="entry name" value="Alkaline Phosphatase, subunit A"/>
    <property type="match status" value="1"/>
</dbReference>
<dbReference type="PROSITE" id="PS00123">
    <property type="entry name" value="ALKALINE_PHOSPHATASE"/>
    <property type="match status" value="1"/>
</dbReference>
<dbReference type="PRINTS" id="PR00113">
    <property type="entry name" value="ALKPHPHTASE"/>
</dbReference>
<evidence type="ECO:0000256" key="4">
    <source>
        <dbReference type="ARBA" id="ARBA00022801"/>
    </source>
</evidence>
<feature type="binding site" evidence="8">
    <location>
        <position position="34"/>
    </location>
    <ligand>
        <name>Mg(2+)</name>
        <dbReference type="ChEBI" id="CHEBI:18420"/>
    </ligand>
</feature>
<keyword evidence="4" id="KW-0378">Hydrolase</keyword>
<feature type="binding site" evidence="8">
    <location>
        <position position="304"/>
    </location>
    <ligand>
        <name>Zn(2+)</name>
        <dbReference type="ChEBI" id="CHEBI:29105"/>
        <label>2</label>
    </ligand>
</feature>
<evidence type="ECO:0000256" key="5">
    <source>
        <dbReference type="ARBA" id="ARBA00022833"/>
    </source>
</evidence>
<feature type="binding site" evidence="8">
    <location>
        <position position="34"/>
    </location>
    <ligand>
        <name>Zn(2+)</name>
        <dbReference type="ChEBI" id="CHEBI:29105"/>
        <label>2</label>
    </ligand>
</feature>
<comment type="cofactor">
    <cofactor evidence="8">
        <name>Zn(2+)</name>
        <dbReference type="ChEBI" id="CHEBI:29105"/>
    </cofactor>
    <text evidence="8">Binds 2 Zn(2+) ions.</text>
</comment>
<dbReference type="InterPro" id="IPR001952">
    <property type="entry name" value="Alkaline_phosphatase"/>
</dbReference>
<accession>A0A432Z4B7</accession>
<dbReference type="PANTHER" id="PTHR11596:SF5">
    <property type="entry name" value="ALKALINE PHOSPHATASE"/>
    <property type="match status" value="1"/>
</dbReference>
<keyword evidence="11" id="KW-1185">Reference proteome</keyword>
<dbReference type="SMART" id="SM00098">
    <property type="entry name" value="alkPPc"/>
    <property type="match status" value="1"/>
</dbReference>
<evidence type="ECO:0000256" key="3">
    <source>
        <dbReference type="ARBA" id="ARBA00022723"/>
    </source>
</evidence>
<dbReference type="InterPro" id="IPR017850">
    <property type="entry name" value="Alkaline_phosphatase_core_sf"/>
</dbReference>
<evidence type="ECO:0000256" key="2">
    <source>
        <dbReference type="ARBA" id="ARBA00022553"/>
    </source>
</evidence>
<protein>
    <submittedName>
        <fullName evidence="10">Alkaline phosphatase</fullName>
    </submittedName>
</protein>
<evidence type="ECO:0000313" key="11">
    <source>
        <dbReference type="Proteomes" id="UP000287022"/>
    </source>
</evidence>
<keyword evidence="6 8" id="KW-0460">Magnesium</keyword>
<feature type="binding site" evidence="8">
    <location>
        <position position="132"/>
    </location>
    <ligand>
        <name>Mg(2+)</name>
        <dbReference type="ChEBI" id="CHEBI:18420"/>
    </ligand>
</feature>
<comment type="cofactor">
    <cofactor evidence="8">
        <name>Mg(2+)</name>
        <dbReference type="ChEBI" id="CHEBI:18420"/>
    </cofactor>
    <text evidence="8">Binds 1 Mg(2+) ion.</text>
</comment>
<keyword evidence="5 8" id="KW-0862">Zinc</keyword>
<dbReference type="SUPFAM" id="SSF53649">
    <property type="entry name" value="Alkaline phosphatase-like"/>
    <property type="match status" value="1"/>
</dbReference>
<dbReference type="GO" id="GO:0004035">
    <property type="term" value="F:alkaline phosphatase activity"/>
    <property type="evidence" value="ECO:0007669"/>
    <property type="project" value="TreeGrafter"/>
</dbReference>
<dbReference type="AlphaFoldDB" id="A0A432Z4B7"/>
<dbReference type="PANTHER" id="PTHR11596">
    <property type="entry name" value="ALKALINE PHOSPHATASE"/>
    <property type="match status" value="1"/>
</dbReference>
<evidence type="ECO:0000256" key="6">
    <source>
        <dbReference type="ARBA" id="ARBA00022842"/>
    </source>
</evidence>
<sequence length="440" mass="48092">MSLVLGACATSPSSSENVSVEATTAPNIIFLIGDGTGFEYISAYRYAMSELGQPVIETPFDEMLVGAATTYPDDDTWVTDSAAGATALAAGVKSYNGAIGVDVNQHPQQTLMEKAREAGWHTGAVSTSQVNHATPASFFTHHPSRSMYNEIADSFATTKFGERWSFDVLLGGGMSYFNRDDKNWLPELREQGMHIVDNYDALDAQQQLPVLGLFAPVSIPFAIDDQPRLAHLTRNALRLLTDAQEQSGKPFALMIEGSKIDWCGHANDIACAVHEVHDFAQALQAAKDYQAQYPNTLIVVTADHSTGGLTLGQGGEYAWHTDRVMAIQNSFEVLLKGLSERPNSAWREYLEPLLNLPLTDAQWQQLVSLEQAADESDRSYQKRVHATLAAIVGETTRTGWTTTGHTAVDVPIMAKGPYAEMFRGYRDNTDIAKALLEIVE</sequence>
<dbReference type="GO" id="GO:0046872">
    <property type="term" value="F:metal ion binding"/>
    <property type="evidence" value="ECO:0007669"/>
    <property type="project" value="UniProtKB-KW"/>
</dbReference>
<feature type="binding site" evidence="8">
    <location>
        <position position="405"/>
    </location>
    <ligand>
        <name>Zn(2+)</name>
        <dbReference type="ChEBI" id="CHEBI:29105"/>
        <label>2</label>
    </ligand>
</feature>
<dbReference type="CDD" id="cd16012">
    <property type="entry name" value="ALP"/>
    <property type="match status" value="1"/>
</dbReference>
<comment type="caution">
    <text evidence="10">The sequence shown here is derived from an EMBL/GenBank/DDBJ whole genome shotgun (WGS) entry which is preliminary data.</text>
</comment>
<comment type="similarity">
    <text evidence="1 9">Belongs to the alkaline phosphatase family.</text>
</comment>
<feature type="binding site" evidence="8">
    <location>
        <position position="265"/>
    </location>
    <ligand>
        <name>Zn(2+)</name>
        <dbReference type="ChEBI" id="CHEBI:29105"/>
        <label>2</label>
    </ligand>
</feature>
<feature type="binding site" evidence="8">
    <location>
        <position position="256"/>
    </location>
    <ligand>
        <name>Mg(2+)</name>
        <dbReference type="ChEBI" id="CHEBI:18420"/>
    </ligand>
</feature>
<organism evidence="10 11">
    <name type="scientific">Pseudidiomarina sediminum</name>
    <dbReference type="NCBI Taxonomy" id="431675"/>
    <lineage>
        <taxon>Bacteria</taxon>
        <taxon>Pseudomonadati</taxon>
        <taxon>Pseudomonadota</taxon>
        <taxon>Gammaproteobacteria</taxon>
        <taxon>Alteromonadales</taxon>
        <taxon>Idiomarinaceae</taxon>
        <taxon>Pseudidiomarina</taxon>
    </lineage>
</organism>
<evidence type="ECO:0000256" key="9">
    <source>
        <dbReference type="RuleBase" id="RU003946"/>
    </source>
</evidence>
<reference evidence="11" key="1">
    <citation type="journal article" date="2018" name="Front. Microbiol.">
        <title>Genome-Based Analysis Reveals the Taxonomy and Diversity of the Family Idiomarinaceae.</title>
        <authorList>
            <person name="Liu Y."/>
            <person name="Lai Q."/>
            <person name="Shao Z."/>
        </authorList>
    </citation>
    <scope>NUCLEOTIDE SEQUENCE [LARGE SCALE GENOMIC DNA]</scope>
    <source>
        <strain evidence="11">c121</strain>
    </source>
</reference>
<dbReference type="Proteomes" id="UP000287022">
    <property type="component" value="Unassembled WGS sequence"/>
</dbReference>
<dbReference type="STRING" id="1122124.GCA_000423165_01450"/>
<evidence type="ECO:0000256" key="1">
    <source>
        <dbReference type="ARBA" id="ARBA00005984"/>
    </source>
</evidence>
<gene>
    <name evidence="10" type="ORF">CWI80_08480</name>
</gene>
<evidence type="ECO:0000313" key="10">
    <source>
        <dbReference type="EMBL" id="RUO72736.1"/>
    </source>
</evidence>
<dbReference type="Pfam" id="PF00245">
    <property type="entry name" value="Alk_phosphatase"/>
    <property type="match status" value="1"/>
</dbReference>
<dbReference type="InterPro" id="IPR018299">
    <property type="entry name" value="Alkaline_phosphatase_AS"/>
</dbReference>
<keyword evidence="2" id="KW-0597">Phosphoprotein</keyword>
<evidence type="ECO:0000256" key="8">
    <source>
        <dbReference type="PIRSR" id="PIRSR601952-2"/>
    </source>
</evidence>
<feature type="active site" description="Phosphoserine intermediate" evidence="7">
    <location>
        <position position="81"/>
    </location>
</feature>
<keyword evidence="3 8" id="KW-0479">Metal-binding</keyword>